<protein>
    <submittedName>
        <fullName evidence="9">Uncharacterized protein LOC101853209</fullName>
    </submittedName>
</protein>
<dbReference type="Gene3D" id="1.20.1250.20">
    <property type="entry name" value="MFS general substrate transporter like domains"/>
    <property type="match status" value="1"/>
</dbReference>
<dbReference type="Pfam" id="PF05978">
    <property type="entry name" value="UNC-93"/>
    <property type="match status" value="1"/>
</dbReference>
<evidence type="ECO:0000256" key="5">
    <source>
        <dbReference type="ARBA" id="ARBA00023136"/>
    </source>
</evidence>
<evidence type="ECO:0000256" key="7">
    <source>
        <dbReference type="SAM" id="Phobius"/>
    </source>
</evidence>
<reference evidence="9" key="1">
    <citation type="submission" date="2025-08" db="UniProtKB">
        <authorList>
            <consortium name="RefSeq"/>
        </authorList>
    </citation>
    <scope>IDENTIFICATION</scope>
</reference>
<keyword evidence="8" id="KW-1185">Reference proteome</keyword>
<name>A0ABM0K9J3_APLCA</name>
<feature type="compositionally biased region" description="Polar residues" evidence="6">
    <location>
        <begin position="38"/>
        <end position="49"/>
    </location>
</feature>
<comment type="subcellular location">
    <subcellularLocation>
        <location evidence="1">Membrane</location>
        <topology evidence="1">Multi-pass membrane protein</topology>
    </subcellularLocation>
</comment>
<comment type="similarity">
    <text evidence="2">Belongs to the unc-93 family.</text>
</comment>
<dbReference type="Proteomes" id="UP000694888">
    <property type="component" value="Unplaced"/>
</dbReference>
<evidence type="ECO:0000256" key="4">
    <source>
        <dbReference type="ARBA" id="ARBA00022989"/>
    </source>
</evidence>
<gene>
    <name evidence="9" type="primary">LOC101853209</name>
</gene>
<evidence type="ECO:0000313" key="8">
    <source>
        <dbReference type="Proteomes" id="UP000694888"/>
    </source>
</evidence>
<feature type="region of interest" description="Disordered" evidence="6">
    <location>
        <begin position="38"/>
        <end position="69"/>
    </location>
</feature>
<evidence type="ECO:0000256" key="2">
    <source>
        <dbReference type="ARBA" id="ARBA00009172"/>
    </source>
</evidence>
<feature type="transmembrane region" description="Helical" evidence="7">
    <location>
        <begin position="390"/>
        <end position="408"/>
    </location>
</feature>
<dbReference type="RefSeq" id="XP_005112147.2">
    <property type="nucleotide sequence ID" value="XM_005112090.3"/>
</dbReference>
<evidence type="ECO:0000256" key="6">
    <source>
        <dbReference type="SAM" id="MobiDB-lite"/>
    </source>
</evidence>
<sequence length="580" mass="62359">MSSDSNNPCSAVVSADDVPAPANTTTATAASIALTGVNNKNGSSTIINRSATTTTTAPPQTTTTLATATTTTTATTTAAAVAAATTSAAAPSQSTSSSTTTNNTLSPFDLSGLGMGFGLYRPRRPSYTFATKCNRQRNESYRHATRRENLDSTSEPMSADGDFIEDVLRSRTRKISYIKATKFSEEYGSTSACGVSTSHVIVPGSDGDDDDDYDDDDDVLRIEDGTRGGSQLSVHSRTSGFETIKVTLNNHSDNILTNANNDEDVVFCESQNYLNHKSAQNCPSLQGSKVNSLGRGDSKSTGTWRSSRFKLEGSKNVSNIISTFTFHKNVIVLCCSFILVFSSFQAIQNLQSSMNSEGNLGIYTMMSVHIAMIFSCLVSPIIINLFTAKWALCIGIHCFLIWFGANFHPTFYTLIPTSMFVGLGKGILWSAENAYVLRLACESSRVKRTTLESEMFRFHGIFLACFQTTHIWGNLISSLVLSSHAKEVSPPMSFPDMGGADGSPGYEGEGADGGVAYPELPANQSSSYYSSYDRNYEGGGMSGEMPPMLLMSQCGALHRCGKAAMTIFPGVMQGKTRYRL</sequence>
<dbReference type="InterPro" id="IPR010291">
    <property type="entry name" value="Ion_channel_UNC-93"/>
</dbReference>
<keyword evidence="5 7" id="KW-0472">Membrane</keyword>
<dbReference type="PANTHER" id="PTHR19444">
    <property type="entry name" value="UNC-93 RELATED"/>
    <property type="match status" value="1"/>
</dbReference>
<feature type="compositionally biased region" description="Low complexity" evidence="6">
    <location>
        <begin position="50"/>
        <end position="69"/>
    </location>
</feature>
<evidence type="ECO:0000256" key="1">
    <source>
        <dbReference type="ARBA" id="ARBA00004141"/>
    </source>
</evidence>
<feature type="transmembrane region" description="Helical" evidence="7">
    <location>
        <begin position="330"/>
        <end position="348"/>
    </location>
</feature>
<dbReference type="GeneID" id="101853209"/>
<keyword evidence="3 7" id="KW-0812">Transmembrane</keyword>
<dbReference type="InterPro" id="IPR051951">
    <property type="entry name" value="UNC-93_regulatory"/>
</dbReference>
<evidence type="ECO:0000256" key="3">
    <source>
        <dbReference type="ARBA" id="ARBA00022692"/>
    </source>
</evidence>
<feature type="region of interest" description="Disordered" evidence="6">
    <location>
        <begin position="1"/>
        <end position="22"/>
    </location>
</feature>
<dbReference type="PANTHER" id="PTHR19444:SF13">
    <property type="entry name" value="PROTEIN UNC-93 HOMOLOG A"/>
    <property type="match status" value="1"/>
</dbReference>
<organism evidence="8 9">
    <name type="scientific">Aplysia californica</name>
    <name type="common">California sea hare</name>
    <dbReference type="NCBI Taxonomy" id="6500"/>
    <lineage>
        <taxon>Eukaryota</taxon>
        <taxon>Metazoa</taxon>
        <taxon>Spiralia</taxon>
        <taxon>Lophotrochozoa</taxon>
        <taxon>Mollusca</taxon>
        <taxon>Gastropoda</taxon>
        <taxon>Heterobranchia</taxon>
        <taxon>Euthyneura</taxon>
        <taxon>Tectipleura</taxon>
        <taxon>Aplysiida</taxon>
        <taxon>Aplysioidea</taxon>
        <taxon>Aplysiidae</taxon>
        <taxon>Aplysia</taxon>
    </lineage>
</organism>
<keyword evidence="4 7" id="KW-1133">Transmembrane helix</keyword>
<proteinExistence type="inferred from homology"/>
<accession>A0ABM0K9J3</accession>
<dbReference type="InterPro" id="IPR036259">
    <property type="entry name" value="MFS_trans_sf"/>
</dbReference>
<feature type="transmembrane region" description="Helical" evidence="7">
    <location>
        <begin position="360"/>
        <end position="383"/>
    </location>
</feature>
<dbReference type="SUPFAM" id="SSF103473">
    <property type="entry name" value="MFS general substrate transporter"/>
    <property type="match status" value="1"/>
</dbReference>
<feature type="compositionally biased region" description="Low complexity" evidence="6">
    <location>
        <begin position="10"/>
        <end position="22"/>
    </location>
</feature>
<evidence type="ECO:0000313" key="9">
    <source>
        <dbReference type="RefSeq" id="XP_005112147.2"/>
    </source>
</evidence>